<comment type="caution">
    <text evidence="1">The sequence shown here is derived from an EMBL/GenBank/DDBJ whole genome shotgun (WGS) entry which is preliminary data.</text>
</comment>
<sequence>MEESKRLRNGLLRETNDAEFTRRLIDKFWIDFPRLENLFVDILQIVKETKECIRNNHAYLYINSQQFNKELSSMKIGSKFSKVTFLENILKFFMNFDVHNSLFKGIKKEFSLLSIIRPELKGAIEILMTEYYKIINSSDREELMFENVTDSSNEIKNTLSCEKSDHSINSSTQSSTFDTHEETFSNIFLNLLKDYMWVLSNFEVSRPILIFNKRDGNACEVFESYILKFFELTLKKENNLHMNLNKVITRIIGHVFGQEHLLRYNRFNQHVDLDVGIGGKRFSFYYRCYSICFIGISDEFFDSIIKKNLNEFNIFVTYNWFRLGEKPVKCDIYKLRGKLGSNINRKICDNFAFRQFVKSHLRQLFYFSGEDIRNFVFEHGTVTPLLPDFESMEQNDINIVSNGIVETFYAPQKTALNKYMKIWCDIVTILINFRIYTIK</sequence>
<accession>J9D7A4</accession>
<dbReference type="VEuPathDB" id="MicrosporidiaDB:EDEG_02266"/>
<dbReference type="EMBL" id="AFBI03000038">
    <property type="protein sequence ID" value="EJW03409.1"/>
    <property type="molecule type" value="Genomic_DNA"/>
</dbReference>
<name>J9D7A4_EDHAE</name>
<dbReference type="InParanoid" id="J9D7A4"/>
<protein>
    <submittedName>
        <fullName evidence="1">Uncharacterized protein</fullName>
    </submittedName>
</protein>
<gene>
    <name evidence="1" type="ORF">EDEG_02266</name>
</gene>
<dbReference type="HOGENOM" id="CLU_624079_0_0_1"/>
<proteinExistence type="predicted"/>
<evidence type="ECO:0000313" key="2">
    <source>
        <dbReference type="Proteomes" id="UP000003163"/>
    </source>
</evidence>
<dbReference type="Proteomes" id="UP000003163">
    <property type="component" value="Unassembled WGS sequence"/>
</dbReference>
<reference evidence="2" key="2">
    <citation type="submission" date="2015-07" db="EMBL/GenBank/DDBJ databases">
        <title>Contrasting host-pathogen interactions and genome evolution in two generalist and specialist microsporidian pathogens of mosquitoes.</title>
        <authorList>
            <consortium name="The Broad Institute Genomics Platform"/>
            <consortium name="The Broad Institute Genome Sequencing Center for Infectious Disease"/>
            <person name="Cuomo C.A."/>
            <person name="Sanscrainte N.D."/>
            <person name="Goldberg J.M."/>
            <person name="Heiman D."/>
            <person name="Young S."/>
            <person name="Zeng Q."/>
            <person name="Becnel J.J."/>
            <person name="Birren B.W."/>
        </authorList>
    </citation>
    <scope>NUCLEOTIDE SEQUENCE [LARGE SCALE GENOMIC DNA]</scope>
    <source>
        <strain evidence="2">USNM 41457</strain>
    </source>
</reference>
<evidence type="ECO:0000313" key="1">
    <source>
        <dbReference type="EMBL" id="EJW03409.1"/>
    </source>
</evidence>
<keyword evidence="2" id="KW-1185">Reference proteome</keyword>
<organism evidence="1 2">
    <name type="scientific">Edhazardia aedis (strain USNM 41457)</name>
    <name type="common">Microsporidian parasite</name>
    <dbReference type="NCBI Taxonomy" id="1003232"/>
    <lineage>
        <taxon>Eukaryota</taxon>
        <taxon>Fungi</taxon>
        <taxon>Fungi incertae sedis</taxon>
        <taxon>Microsporidia</taxon>
        <taxon>Edhazardia</taxon>
    </lineage>
</organism>
<dbReference type="AlphaFoldDB" id="J9D7A4"/>
<reference evidence="1 2" key="1">
    <citation type="submission" date="2011-08" db="EMBL/GenBank/DDBJ databases">
        <authorList>
            <person name="Liu Z.J."/>
            <person name="Shi F.L."/>
            <person name="Lu J.Q."/>
            <person name="Li M."/>
            <person name="Wang Z.L."/>
        </authorList>
    </citation>
    <scope>NUCLEOTIDE SEQUENCE [LARGE SCALE GENOMIC DNA]</scope>
    <source>
        <strain evidence="1 2">USNM 41457</strain>
    </source>
</reference>